<comment type="caution">
    <text evidence="4">The sequence shown here is derived from an EMBL/GenBank/DDBJ whole genome shotgun (WGS) entry which is preliminary data.</text>
</comment>
<evidence type="ECO:0000256" key="2">
    <source>
        <dbReference type="ARBA" id="ARBA00022679"/>
    </source>
</evidence>
<gene>
    <name evidence="4" type="ORF">INF30_14170</name>
</gene>
<sequence length="279" mass="32773">MGGYSLNILVTLDQNYFPQLQVMLTSLKMNNPGEQFSLYLLHNHLPEPMLEAVDKWCGQAGYGFFPVQMDEELFRSAPASSRYPVEMYYRLLAAWMLPEDLDRMIYLDPDTLVINPLRPLWETNMTGWLFGAAAHTGKTEFANDMNRLRLRVEHDYYNSGVLLMDLKLGRQEILPEKIFQHVEEHRMELVLPDQDLLNALYGERIFPLDDALWNYDARNYNNYLMRSSGKCNVKWVMENTGILHFCGKAKPWKPGYIYRFGMLYQHYMQLAMRDWGQEG</sequence>
<accession>A0ABR9RN26</accession>
<organism evidence="4 5">
    <name type="scientific">Claveliimonas monacensis</name>
    <dbReference type="NCBI Taxonomy" id="2779351"/>
    <lineage>
        <taxon>Bacteria</taxon>
        <taxon>Bacillati</taxon>
        <taxon>Bacillota</taxon>
        <taxon>Clostridia</taxon>
        <taxon>Lachnospirales</taxon>
        <taxon>Lachnospiraceae</taxon>
        <taxon>Claveliimonas</taxon>
    </lineage>
</organism>
<dbReference type="SUPFAM" id="SSF53448">
    <property type="entry name" value="Nucleotide-diphospho-sugar transferases"/>
    <property type="match status" value="1"/>
</dbReference>
<evidence type="ECO:0000256" key="1">
    <source>
        <dbReference type="ARBA" id="ARBA00022676"/>
    </source>
</evidence>
<dbReference type="CDD" id="cd04194">
    <property type="entry name" value="GT8_A4GalT_like"/>
    <property type="match status" value="1"/>
</dbReference>
<dbReference type="Proteomes" id="UP000758652">
    <property type="component" value="Unassembled WGS sequence"/>
</dbReference>
<dbReference type="InterPro" id="IPR002495">
    <property type="entry name" value="Glyco_trans_8"/>
</dbReference>
<protein>
    <submittedName>
        <fullName evidence="4">Glycosyltransferase family 8 protein</fullName>
    </submittedName>
</protein>
<keyword evidence="2" id="KW-0808">Transferase</keyword>
<evidence type="ECO:0000313" key="5">
    <source>
        <dbReference type="Proteomes" id="UP000758652"/>
    </source>
</evidence>
<name>A0ABR9RN26_9FIRM</name>
<dbReference type="PANTHER" id="PTHR13778:SF47">
    <property type="entry name" value="LIPOPOLYSACCHARIDE 1,3-GALACTOSYLTRANSFERASE"/>
    <property type="match status" value="1"/>
</dbReference>
<evidence type="ECO:0000313" key="4">
    <source>
        <dbReference type="EMBL" id="MBE5064394.1"/>
    </source>
</evidence>
<dbReference type="InterPro" id="IPR050748">
    <property type="entry name" value="Glycosyltrans_8_dom-fam"/>
</dbReference>
<keyword evidence="3" id="KW-0479">Metal-binding</keyword>
<keyword evidence="5" id="KW-1185">Reference proteome</keyword>
<dbReference type="Pfam" id="PF01501">
    <property type="entry name" value="Glyco_transf_8"/>
    <property type="match status" value="1"/>
</dbReference>
<dbReference type="Gene3D" id="3.90.550.10">
    <property type="entry name" value="Spore Coat Polysaccharide Biosynthesis Protein SpsA, Chain A"/>
    <property type="match status" value="1"/>
</dbReference>
<proteinExistence type="predicted"/>
<keyword evidence="1" id="KW-0328">Glycosyltransferase</keyword>
<dbReference type="PANTHER" id="PTHR13778">
    <property type="entry name" value="GLYCOSYLTRANSFERASE 8 DOMAIN-CONTAINING PROTEIN"/>
    <property type="match status" value="1"/>
</dbReference>
<reference evidence="4 5" key="1">
    <citation type="submission" date="2020-10" db="EMBL/GenBank/DDBJ databases">
        <title>ChiBAC.</title>
        <authorList>
            <person name="Zenner C."/>
            <person name="Hitch T.C.A."/>
            <person name="Clavel T."/>
        </authorList>
    </citation>
    <scope>NUCLEOTIDE SEQUENCE [LARGE SCALE GENOMIC DNA]</scope>
    <source>
        <strain evidence="4 5">DSM 108991</strain>
    </source>
</reference>
<evidence type="ECO:0000256" key="3">
    <source>
        <dbReference type="ARBA" id="ARBA00022723"/>
    </source>
</evidence>
<dbReference type="InterPro" id="IPR029044">
    <property type="entry name" value="Nucleotide-diphossugar_trans"/>
</dbReference>
<dbReference type="EMBL" id="JADCKL010000022">
    <property type="protein sequence ID" value="MBE5064394.1"/>
    <property type="molecule type" value="Genomic_DNA"/>
</dbReference>